<name>A0A9D9I7T5_9BACT</name>
<dbReference type="PANTHER" id="PTHR43668:SF4">
    <property type="entry name" value="ALLANTOINASE"/>
    <property type="match status" value="1"/>
</dbReference>
<evidence type="ECO:0000259" key="6">
    <source>
        <dbReference type="Pfam" id="PF01979"/>
    </source>
</evidence>
<comment type="function">
    <text evidence="2">Catalyzes the reversible cyclization of carbamoyl aspartate to dihydroorotate.</text>
</comment>
<evidence type="ECO:0000256" key="4">
    <source>
        <dbReference type="ARBA" id="ARBA00022723"/>
    </source>
</evidence>
<evidence type="ECO:0000256" key="1">
    <source>
        <dbReference type="ARBA" id="ARBA00001947"/>
    </source>
</evidence>
<gene>
    <name evidence="7" type="primary">pyrC</name>
    <name evidence="7" type="ORF">IAB99_06065</name>
</gene>
<dbReference type="Proteomes" id="UP000823660">
    <property type="component" value="Unassembled WGS sequence"/>
</dbReference>
<dbReference type="GO" id="GO:0046872">
    <property type="term" value="F:metal ion binding"/>
    <property type="evidence" value="ECO:0007669"/>
    <property type="project" value="UniProtKB-KW"/>
</dbReference>
<keyword evidence="5 7" id="KW-0378">Hydrolase</keyword>
<dbReference type="SUPFAM" id="SSF51338">
    <property type="entry name" value="Composite domain of metallo-dependent hydrolases"/>
    <property type="match status" value="2"/>
</dbReference>
<keyword evidence="4" id="KW-0479">Metal-binding</keyword>
<dbReference type="InterPro" id="IPR002195">
    <property type="entry name" value="Dihydroorotase_CS"/>
</dbReference>
<evidence type="ECO:0000256" key="3">
    <source>
        <dbReference type="ARBA" id="ARBA00010286"/>
    </source>
</evidence>
<sequence length="473" mass="51989">MISESSFLLHGATIITGEGTGTGSVGICGERISGVWYPDDEGMVRFNDREIAFDALPDEFRKTYPESETEDIRGKILMAGGIDAHVHFREPGLTAKADIHTESLAAVCGGVTSFIDMPNTTPPTISEDRLREKLSLAEGRAYANFGFHIGATNSNLPEIKKMTVSCPEDFGGIKVFMGSSTGNMLVDDDAALAGIFREKTKCVLVHCEDEHIIRENLKDAQEKFGSLIPFSEHENIRSRKACIRSSAKALELAMEYGSRLHLLHISTAEEIEMVRAAKQINKNITAETSINYLWFCDSSYSSMGSKVKCNPSIKTAEDRAALREALKNGLIDTIGTDHAPHLENEKERPYLTAPSGIPSIQQSLPVLLTVASQEDIPLSRIASVFSEKPAEMFGISGRGFIKEGYFADIVIADPDKEFTVGKNNLKYKCRWSPYEGVRLKGVITEVFVNGRKTVGNGEVLARTPFGEKLVFKH</sequence>
<comment type="caution">
    <text evidence="7">The sequence shown here is derived from an EMBL/GenBank/DDBJ whole genome shotgun (WGS) entry which is preliminary data.</text>
</comment>
<accession>A0A9D9I7T5</accession>
<dbReference type="AlphaFoldDB" id="A0A9D9I7T5"/>
<reference evidence="7" key="2">
    <citation type="journal article" date="2021" name="PeerJ">
        <title>Extensive microbial diversity within the chicken gut microbiome revealed by metagenomics and culture.</title>
        <authorList>
            <person name="Gilroy R."/>
            <person name="Ravi A."/>
            <person name="Getino M."/>
            <person name="Pursley I."/>
            <person name="Horton D.L."/>
            <person name="Alikhan N.F."/>
            <person name="Baker D."/>
            <person name="Gharbi K."/>
            <person name="Hall N."/>
            <person name="Watson M."/>
            <person name="Adriaenssens E.M."/>
            <person name="Foster-Nyarko E."/>
            <person name="Jarju S."/>
            <person name="Secka A."/>
            <person name="Antonio M."/>
            <person name="Oren A."/>
            <person name="Chaudhuri R.R."/>
            <person name="La Ragione R."/>
            <person name="Hildebrand F."/>
            <person name="Pallen M.J."/>
        </authorList>
    </citation>
    <scope>NUCLEOTIDE SEQUENCE</scope>
    <source>
        <strain evidence="7">B1-15692</strain>
    </source>
</reference>
<evidence type="ECO:0000313" key="7">
    <source>
        <dbReference type="EMBL" id="MBO8467310.1"/>
    </source>
</evidence>
<organism evidence="7 8">
    <name type="scientific">Candidatus Cryptobacteroides faecipullorum</name>
    <dbReference type="NCBI Taxonomy" id="2840764"/>
    <lineage>
        <taxon>Bacteria</taxon>
        <taxon>Pseudomonadati</taxon>
        <taxon>Bacteroidota</taxon>
        <taxon>Bacteroidia</taxon>
        <taxon>Bacteroidales</taxon>
        <taxon>Candidatus Cryptobacteroides</taxon>
    </lineage>
</organism>
<dbReference type="InterPro" id="IPR050138">
    <property type="entry name" value="DHOase/Allantoinase_Hydrolase"/>
</dbReference>
<evidence type="ECO:0000313" key="8">
    <source>
        <dbReference type="Proteomes" id="UP000823660"/>
    </source>
</evidence>
<dbReference type="InterPro" id="IPR011059">
    <property type="entry name" value="Metal-dep_hydrolase_composite"/>
</dbReference>
<dbReference type="Gene3D" id="3.20.20.140">
    <property type="entry name" value="Metal-dependent hydrolases"/>
    <property type="match status" value="1"/>
</dbReference>
<protein>
    <submittedName>
        <fullName evidence="7">Dihydroorotase</fullName>
        <ecNumber evidence="7">3.5.2.3</ecNumber>
    </submittedName>
</protein>
<dbReference type="NCBIfam" id="TIGR00857">
    <property type="entry name" value="pyrC_multi"/>
    <property type="match status" value="1"/>
</dbReference>
<proteinExistence type="inferred from homology"/>
<dbReference type="EMBL" id="JADIMH010000032">
    <property type="protein sequence ID" value="MBO8467310.1"/>
    <property type="molecule type" value="Genomic_DNA"/>
</dbReference>
<dbReference type="InterPro" id="IPR032466">
    <property type="entry name" value="Metal_Hydrolase"/>
</dbReference>
<dbReference type="GO" id="GO:0005737">
    <property type="term" value="C:cytoplasm"/>
    <property type="evidence" value="ECO:0007669"/>
    <property type="project" value="TreeGrafter"/>
</dbReference>
<feature type="domain" description="Amidohydrolase-related" evidence="6">
    <location>
        <begin position="76"/>
        <end position="451"/>
    </location>
</feature>
<comment type="cofactor">
    <cofactor evidence="1">
        <name>Zn(2+)</name>
        <dbReference type="ChEBI" id="CHEBI:29105"/>
    </cofactor>
</comment>
<dbReference type="GO" id="GO:0004038">
    <property type="term" value="F:allantoinase activity"/>
    <property type="evidence" value="ECO:0007669"/>
    <property type="project" value="TreeGrafter"/>
</dbReference>
<dbReference type="InterPro" id="IPR006680">
    <property type="entry name" value="Amidohydro-rel"/>
</dbReference>
<dbReference type="GO" id="GO:0006145">
    <property type="term" value="P:purine nucleobase catabolic process"/>
    <property type="evidence" value="ECO:0007669"/>
    <property type="project" value="TreeGrafter"/>
</dbReference>
<dbReference type="PANTHER" id="PTHR43668">
    <property type="entry name" value="ALLANTOINASE"/>
    <property type="match status" value="1"/>
</dbReference>
<dbReference type="CDD" id="cd01318">
    <property type="entry name" value="DHOase_IIb"/>
    <property type="match status" value="1"/>
</dbReference>
<dbReference type="SUPFAM" id="SSF51556">
    <property type="entry name" value="Metallo-dependent hydrolases"/>
    <property type="match status" value="1"/>
</dbReference>
<evidence type="ECO:0000256" key="2">
    <source>
        <dbReference type="ARBA" id="ARBA00002368"/>
    </source>
</evidence>
<dbReference type="Gene3D" id="2.30.40.10">
    <property type="entry name" value="Urease, subunit C, domain 1"/>
    <property type="match status" value="1"/>
</dbReference>
<dbReference type="Pfam" id="PF01979">
    <property type="entry name" value="Amidohydro_1"/>
    <property type="match status" value="1"/>
</dbReference>
<dbReference type="PROSITE" id="PS00483">
    <property type="entry name" value="DIHYDROOROTASE_2"/>
    <property type="match status" value="1"/>
</dbReference>
<dbReference type="PROSITE" id="PS00482">
    <property type="entry name" value="DIHYDROOROTASE_1"/>
    <property type="match status" value="1"/>
</dbReference>
<comment type="similarity">
    <text evidence="3">Belongs to the metallo-dependent hydrolases superfamily. DHOase family. Class I DHOase subfamily.</text>
</comment>
<dbReference type="EC" id="3.5.2.3" evidence="7"/>
<dbReference type="GO" id="GO:0004151">
    <property type="term" value="F:dihydroorotase activity"/>
    <property type="evidence" value="ECO:0007669"/>
    <property type="project" value="UniProtKB-EC"/>
</dbReference>
<evidence type="ECO:0000256" key="5">
    <source>
        <dbReference type="ARBA" id="ARBA00022801"/>
    </source>
</evidence>
<reference evidence="7" key="1">
    <citation type="submission" date="2020-10" db="EMBL/GenBank/DDBJ databases">
        <authorList>
            <person name="Gilroy R."/>
        </authorList>
    </citation>
    <scope>NUCLEOTIDE SEQUENCE</scope>
    <source>
        <strain evidence="7">B1-15692</strain>
    </source>
</reference>